<dbReference type="PANTHER" id="PTHR47958">
    <property type="entry name" value="ATP-DEPENDENT RNA HELICASE DBP3"/>
    <property type="match status" value="1"/>
</dbReference>
<dbReference type="Proteomes" id="UP000053477">
    <property type="component" value="Unassembled WGS sequence"/>
</dbReference>
<evidence type="ECO:0000259" key="12">
    <source>
        <dbReference type="PROSITE" id="PS51195"/>
    </source>
</evidence>
<sequence>MNYGGYRSDSYGGGYGGGGYGGGSGYGSYDKSSNLGGSLRNVDWSHQALEKFEKNFYVEDKKVSSRSDREIQEFRRSKQIIVSGRGVPKPVTTFEEAGFPDYLLSTIKAQGFPSPTPIQCQAWPMAMSGRDLVAIAQTGSGKTIAFALPAIIHINAQPLLTAGDGPIALVLAPTRELAVQIQQECTKFGANSRIRNTAVYGGAAKGPQIRDLQRGVEIVIATPGRLIDMIESGKTNLRRITYLVLDEADRMLDMGFEPQIRKIIGQIRPDRQTLMFSATWPKDVQKLASDFLKDFIQVNVGSLELTANHNIKQVVEVVGEFEKRTRLAKHLEDISNESAKVLIFVGTKRVADEITKYLREDGWPALAIHGDKEQRERDWVLGEFKAGRSPILIATDVASRGLGKNFRCPFLRRTVLHRRLHGSSSRSVLMNCVTNAI</sequence>
<evidence type="ECO:0000256" key="3">
    <source>
        <dbReference type="ARBA" id="ARBA00022741"/>
    </source>
</evidence>
<dbReference type="SMART" id="SM00487">
    <property type="entry name" value="DEXDc"/>
    <property type="match status" value="1"/>
</dbReference>
<evidence type="ECO:0000313" key="14">
    <source>
        <dbReference type="Proteomes" id="UP000053477"/>
    </source>
</evidence>
<dbReference type="Pfam" id="PF00270">
    <property type="entry name" value="DEAD"/>
    <property type="match status" value="1"/>
</dbReference>
<dbReference type="InterPro" id="IPR001650">
    <property type="entry name" value="Helicase_C-like"/>
</dbReference>
<proteinExistence type="inferred from homology"/>
<feature type="domain" description="DEAD-box RNA helicase Q" evidence="12">
    <location>
        <begin position="92"/>
        <end position="120"/>
    </location>
</feature>
<dbReference type="PROSITE" id="PS00039">
    <property type="entry name" value="DEAD_ATP_HELICASE"/>
    <property type="match status" value="1"/>
</dbReference>
<dbReference type="InterPro" id="IPR027417">
    <property type="entry name" value="P-loop_NTPase"/>
</dbReference>
<keyword evidence="14" id="KW-1185">Reference proteome</keyword>
<gene>
    <name evidence="13" type="ORF">SCHPADRAFT_291081</name>
</gene>
<dbReference type="GO" id="GO:0003676">
    <property type="term" value="F:nucleic acid binding"/>
    <property type="evidence" value="ECO:0007669"/>
    <property type="project" value="InterPro"/>
</dbReference>
<protein>
    <recommendedName>
        <fullName evidence="2">RNA helicase</fullName>
        <ecNumber evidence="2">3.6.4.13</ecNumber>
    </recommendedName>
</protein>
<comment type="subcellular location">
    <subcellularLocation>
        <location evidence="1">Nucleus</location>
    </subcellularLocation>
</comment>
<evidence type="ECO:0000256" key="9">
    <source>
        <dbReference type="RuleBase" id="RU000492"/>
    </source>
</evidence>
<keyword evidence="3 9" id="KW-0547">Nucleotide-binding</keyword>
<dbReference type="Gene3D" id="3.40.50.300">
    <property type="entry name" value="P-loop containing nucleotide triphosphate hydrolases"/>
    <property type="match status" value="2"/>
</dbReference>
<keyword evidence="6 9" id="KW-0067">ATP-binding</keyword>
<evidence type="ECO:0000256" key="8">
    <source>
        <dbReference type="PROSITE-ProRule" id="PRU00552"/>
    </source>
</evidence>
<dbReference type="CDD" id="cd18787">
    <property type="entry name" value="SF2_C_DEAD"/>
    <property type="match status" value="1"/>
</dbReference>
<reference evidence="13 14" key="1">
    <citation type="submission" date="2015-04" db="EMBL/GenBank/DDBJ databases">
        <title>Complete genome sequence of Schizopora paradoxa KUC8140, a cosmopolitan wood degrader in East Asia.</title>
        <authorList>
            <consortium name="DOE Joint Genome Institute"/>
            <person name="Min B."/>
            <person name="Park H."/>
            <person name="Jang Y."/>
            <person name="Kim J.-J."/>
            <person name="Kim K.H."/>
            <person name="Pangilinan J."/>
            <person name="Lipzen A."/>
            <person name="Riley R."/>
            <person name="Grigoriev I.V."/>
            <person name="Spatafora J.W."/>
            <person name="Choi I.-G."/>
        </authorList>
    </citation>
    <scope>NUCLEOTIDE SEQUENCE [LARGE SCALE GENOMIC DNA]</scope>
    <source>
        <strain evidence="13 14">KUC8140</strain>
    </source>
</reference>
<keyword evidence="4 9" id="KW-0378">Hydrolase</keyword>
<evidence type="ECO:0000256" key="1">
    <source>
        <dbReference type="ARBA" id="ARBA00004123"/>
    </source>
</evidence>
<dbReference type="SUPFAM" id="SSF52540">
    <property type="entry name" value="P-loop containing nucleoside triphosphate hydrolases"/>
    <property type="match status" value="2"/>
</dbReference>
<name>A0A0H2RSX5_9AGAM</name>
<evidence type="ECO:0000256" key="5">
    <source>
        <dbReference type="ARBA" id="ARBA00022806"/>
    </source>
</evidence>
<evidence type="ECO:0000256" key="7">
    <source>
        <dbReference type="ARBA" id="ARBA00023242"/>
    </source>
</evidence>
<dbReference type="GO" id="GO:0005634">
    <property type="term" value="C:nucleus"/>
    <property type="evidence" value="ECO:0007669"/>
    <property type="project" value="UniProtKB-SubCell"/>
</dbReference>
<evidence type="ECO:0000256" key="6">
    <source>
        <dbReference type="ARBA" id="ARBA00022840"/>
    </source>
</evidence>
<evidence type="ECO:0000256" key="2">
    <source>
        <dbReference type="ARBA" id="ARBA00012552"/>
    </source>
</evidence>
<feature type="domain" description="Helicase C-terminal" evidence="11">
    <location>
        <begin position="326"/>
        <end position="437"/>
    </location>
</feature>
<dbReference type="PROSITE" id="PS51194">
    <property type="entry name" value="HELICASE_CTER"/>
    <property type="match status" value="1"/>
</dbReference>
<keyword evidence="7" id="KW-0539">Nucleus</keyword>
<evidence type="ECO:0000313" key="13">
    <source>
        <dbReference type="EMBL" id="KLO14904.1"/>
    </source>
</evidence>
<dbReference type="FunCoup" id="A0A0H2RSX5">
    <property type="interactions" value="705"/>
</dbReference>
<dbReference type="AlphaFoldDB" id="A0A0H2RSX5"/>
<evidence type="ECO:0000256" key="4">
    <source>
        <dbReference type="ARBA" id="ARBA00022801"/>
    </source>
</evidence>
<dbReference type="GO" id="GO:0003724">
    <property type="term" value="F:RNA helicase activity"/>
    <property type="evidence" value="ECO:0007669"/>
    <property type="project" value="UniProtKB-EC"/>
</dbReference>
<dbReference type="SMART" id="SM00490">
    <property type="entry name" value="HELICc"/>
    <property type="match status" value="1"/>
</dbReference>
<dbReference type="EC" id="3.6.4.13" evidence="2"/>
<dbReference type="OrthoDB" id="196131at2759"/>
<dbReference type="InterPro" id="IPR014014">
    <property type="entry name" value="RNA_helicase_DEAD_Q_motif"/>
</dbReference>
<feature type="short sequence motif" description="Q motif" evidence="8">
    <location>
        <begin position="92"/>
        <end position="120"/>
    </location>
</feature>
<dbReference type="InParanoid" id="A0A0H2RSX5"/>
<feature type="domain" description="Helicase ATP-binding" evidence="10">
    <location>
        <begin position="123"/>
        <end position="298"/>
    </location>
</feature>
<dbReference type="PROSITE" id="PS51195">
    <property type="entry name" value="Q_MOTIF"/>
    <property type="match status" value="1"/>
</dbReference>
<dbReference type="STRING" id="27342.A0A0H2RSX5"/>
<keyword evidence="5 9" id="KW-0347">Helicase</keyword>
<dbReference type="InterPro" id="IPR014001">
    <property type="entry name" value="Helicase_ATP-bd"/>
</dbReference>
<dbReference type="InterPro" id="IPR000629">
    <property type="entry name" value="RNA-helicase_DEAD-box_CS"/>
</dbReference>
<dbReference type="PROSITE" id="PS51192">
    <property type="entry name" value="HELICASE_ATP_BIND_1"/>
    <property type="match status" value="1"/>
</dbReference>
<dbReference type="GO" id="GO:0016787">
    <property type="term" value="F:hydrolase activity"/>
    <property type="evidence" value="ECO:0007669"/>
    <property type="project" value="UniProtKB-KW"/>
</dbReference>
<dbReference type="EMBL" id="KQ085937">
    <property type="protein sequence ID" value="KLO14904.1"/>
    <property type="molecule type" value="Genomic_DNA"/>
</dbReference>
<organism evidence="13 14">
    <name type="scientific">Schizopora paradoxa</name>
    <dbReference type="NCBI Taxonomy" id="27342"/>
    <lineage>
        <taxon>Eukaryota</taxon>
        <taxon>Fungi</taxon>
        <taxon>Dikarya</taxon>
        <taxon>Basidiomycota</taxon>
        <taxon>Agaricomycotina</taxon>
        <taxon>Agaricomycetes</taxon>
        <taxon>Hymenochaetales</taxon>
        <taxon>Schizoporaceae</taxon>
        <taxon>Schizopora</taxon>
    </lineage>
</organism>
<dbReference type="FunFam" id="3.40.50.300:FF:000079">
    <property type="entry name" value="probable ATP-dependent RNA helicase DDX17"/>
    <property type="match status" value="1"/>
</dbReference>
<dbReference type="GO" id="GO:0005524">
    <property type="term" value="F:ATP binding"/>
    <property type="evidence" value="ECO:0007669"/>
    <property type="project" value="UniProtKB-KW"/>
</dbReference>
<accession>A0A0H2RSX5</accession>
<dbReference type="Pfam" id="PF00271">
    <property type="entry name" value="Helicase_C"/>
    <property type="match status" value="1"/>
</dbReference>
<evidence type="ECO:0000259" key="10">
    <source>
        <dbReference type="PROSITE" id="PS51192"/>
    </source>
</evidence>
<dbReference type="CDD" id="cd17966">
    <property type="entry name" value="DEADc_DDX5_DDX17"/>
    <property type="match status" value="1"/>
</dbReference>
<dbReference type="InterPro" id="IPR011545">
    <property type="entry name" value="DEAD/DEAH_box_helicase_dom"/>
</dbReference>
<comment type="similarity">
    <text evidence="9">Belongs to the DEAD box helicase family.</text>
</comment>
<evidence type="ECO:0000259" key="11">
    <source>
        <dbReference type="PROSITE" id="PS51194"/>
    </source>
</evidence>